<keyword evidence="5" id="KW-1185">Reference proteome</keyword>
<proteinExistence type="predicted"/>
<evidence type="ECO:0000313" key="4">
    <source>
        <dbReference type="EMBL" id="NVK76109.1"/>
    </source>
</evidence>
<dbReference type="Pfam" id="PF00296">
    <property type="entry name" value="Bac_luciferase"/>
    <property type="match status" value="1"/>
</dbReference>
<dbReference type="InterPro" id="IPR050766">
    <property type="entry name" value="Bact_Lucif_Oxidored"/>
</dbReference>
<dbReference type="GO" id="GO:0004497">
    <property type="term" value="F:monooxygenase activity"/>
    <property type="evidence" value="ECO:0007669"/>
    <property type="project" value="UniProtKB-KW"/>
</dbReference>
<evidence type="ECO:0000256" key="2">
    <source>
        <dbReference type="ARBA" id="ARBA00023033"/>
    </source>
</evidence>
<dbReference type="GO" id="GO:0016705">
    <property type="term" value="F:oxidoreductase activity, acting on paired donors, with incorporation or reduction of molecular oxygen"/>
    <property type="evidence" value="ECO:0007669"/>
    <property type="project" value="InterPro"/>
</dbReference>
<dbReference type="PANTHER" id="PTHR30137">
    <property type="entry name" value="LUCIFERASE-LIKE MONOOXYGENASE"/>
    <property type="match status" value="1"/>
</dbReference>
<protein>
    <submittedName>
        <fullName evidence="4">LLM class flavin-dependent oxidoreductase</fullName>
    </submittedName>
</protein>
<dbReference type="InterPro" id="IPR036661">
    <property type="entry name" value="Luciferase-like_sf"/>
</dbReference>
<accession>A0A7Y7E5B0</accession>
<dbReference type="RefSeq" id="WP_171077907.1">
    <property type="nucleotide sequence ID" value="NZ_BNBU01000007.1"/>
</dbReference>
<gene>
    <name evidence="4" type="ORF">HG542_00375</name>
</gene>
<evidence type="ECO:0000259" key="3">
    <source>
        <dbReference type="Pfam" id="PF00296"/>
    </source>
</evidence>
<feature type="domain" description="Luciferase-like" evidence="3">
    <location>
        <begin position="1"/>
        <end position="317"/>
    </location>
</feature>
<keyword evidence="1" id="KW-0560">Oxidoreductase</keyword>
<comment type="caution">
    <text evidence="4">The sequence shown here is derived from an EMBL/GenBank/DDBJ whole genome shotgun (WGS) entry which is preliminary data.</text>
</comment>
<dbReference type="AlphaFoldDB" id="A0A7Y7E5B0"/>
<keyword evidence="2" id="KW-0503">Monooxygenase</keyword>
<dbReference type="SUPFAM" id="SSF51679">
    <property type="entry name" value="Bacterial luciferase-like"/>
    <property type="match status" value="1"/>
</dbReference>
<name>A0A7Y7E5B0_STRMO</name>
<dbReference type="InterPro" id="IPR011251">
    <property type="entry name" value="Luciferase-like_dom"/>
</dbReference>
<dbReference type="GO" id="GO:0005829">
    <property type="term" value="C:cytosol"/>
    <property type="evidence" value="ECO:0007669"/>
    <property type="project" value="TreeGrafter"/>
</dbReference>
<dbReference type="Proteomes" id="UP000587462">
    <property type="component" value="Unassembled WGS sequence"/>
</dbReference>
<sequence length="354" mass="39094">MEHGISLLPDCRPARRSAPQYYDDVLAAARTADAAGLSYVKMTEHYLGDYGGYCPSPLTFLAAVAAQTSRIRLMTGCVLPVFHHPVQLAAHAAMVDAISHGRVDIGFARAWLPYEFEAFGVPMDTSRDRYVDTIRAVIQLWTQEKASAESPFFSFHDATSLPPVVQRPHPPVWGAAVRSRESFAWLAEQGFGLLVTPSPLAKDLETTQDLVRLYLETFEDTHEGTGMKPRVAISVPLLVADSDQEAMDTALPLLREYIDVMAEAAGSWSNTSSQDYPGYANLRRSFDLVTDAELEYGGTHVVGSPKAAVERIHWLRESLNADVCLWNVDFGGQDGTVMQRSLRTFIDKVLPHVP</sequence>
<organism evidence="4 5">
    <name type="scientific">Streptomyces morookaense</name>
    <name type="common">Streptoverticillium morookaense</name>
    <dbReference type="NCBI Taxonomy" id="1970"/>
    <lineage>
        <taxon>Bacteria</taxon>
        <taxon>Bacillati</taxon>
        <taxon>Actinomycetota</taxon>
        <taxon>Actinomycetes</taxon>
        <taxon>Kitasatosporales</taxon>
        <taxon>Streptomycetaceae</taxon>
        <taxon>Streptomyces</taxon>
    </lineage>
</organism>
<dbReference type="EMBL" id="JABBXF010000001">
    <property type="protein sequence ID" value="NVK76109.1"/>
    <property type="molecule type" value="Genomic_DNA"/>
</dbReference>
<dbReference type="Gene3D" id="3.20.20.30">
    <property type="entry name" value="Luciferase-like domain"/>
    <property type="match status" value="1"/>
</dbReference>
<dbReference type="PANTHER" id="PTHR30137:SF8">
    <property type="entry name" value="BLR5498 PROTEIN"/>
    <property type="match status" value="1"/>
</dbReference>
<evidence type="ECO:0000313" key="5">
    <source>
        <dbReference type="Proteomes" id="UP000587462"/>
    </source>
</evidence>
<evidence type="ECO:0000256" key="1">
    <source>
        <dbReference type="ARBA" id="ARBA00023002"/>
    </source>
</evidence>
<reference evidence="4 5" key="1">
    <citation type="submission" date="2020-04" db="EMBL/GenBank/DDBJ databases">
        <title>Draft Genome Sequence of Streptomyces morookaense DSM 40503, an 8-azaguanine-producing strain.</title>
        <authorList>
            <person name="Qi J."/>
            <person name="Gao J.-M."/>
        </authorList>
    </citation>
    <scope>NUCLEOTIDE SEQUENCE [LARGE SCALE GENOMIC DNA]</scope>
    <source>
        <strain evidence="4 5">DSM 40503</strain>
    </source>
</reference>